<evidence type="ECO:0000313" key="6">
    <source>
        <dbReference type="Proteomes" id="UP000594454"/>
    </source>
</evidence>
<dbReference type="Pfam" id="PF01585">
    <property type="entry name" value="G-patch"/>
    <property type="match status" value="1"/>
</dbReference>
<feature type="compositionally biased region" description="Basic residues" evidence="2">
    <location>
        <begin position="94"/>
        <end position="110"/>
    </location>
</feature>
<dbReference type="PANTHER" id="PTHR46528:SF1">
    <property type="entry name" value="PROTEIN SON"/>
    <property type="match status" value="1"/>
</dbReference>
<dbReference type="OMA" id="SWASSKH"/>
<evidence type="ECO:0000256" key="2">
    <source>
        <dbReference type="SAM" id="MobiDB-lite"/>
    </source>
</evidence>
<dbReference type="SMART" id="SM00443">
    <property type="entry name" value="G_patch"/>
    <property type="match status" value="1"/>
</dbReference>
<feature type="region of interest" description="Disordered" evidence="2">
    <location>
        <begin position="231"/>
        <end position="327"/>
    </location>
</feature>
<dbReference type="InParanoid" id="A0A7R8YXZ6"/>
<dbReference type="EMBL" id="LR899012">
    <property type="protein sequence ID" value="CAD7088427.1"/>
    <property type="molecule type" value="Genomic_DNA"/>
</dbReference>
<feature type="compositionally biased region" description="Basic residues" evidence="2">
    <location>
        <begin position="125"/>
        <end position="137"/>
    </location>
</feature>
<feature type="domain" description="G-patch" evidence="4">
    <location>
        <begin position="659"/>
        <end position="705"/>
    </location>
</feature>
<dbReference type="InterPro" id="IPR014720">
    <property type="entry name" value="dsRBD_dom"/>
</dbReference>
<feature type="domain" description="DRBM" evidence="3">
    <location>
        <begin position="734"/>
        <end position="804"/>
    </location>
</feature>
<dbReference type="GO" id="GO:0048024">
    <property type="term" value="P:regulation of mRNA splicing, via spliceosome"/>
    <property type="evidence" value="ECO:0007669"/>
    <property type="project" value="TreeGrafter"/>
</dbReference>
<keyword evidence="1" id="KW-0694">RNA-binding</keyword>
<dbReference type="InterPro" id="IPR000467">
    <property type="entry name" value="G_patch_dom"/>
</dbReference>
<accession>A0A7R8YXZ6</accession>
<dbReference type="SMART" id="SM00358">
    <property type="entry name" value="DSRM"/>
    <property type="match status" value="1"/>
</dbReference>
<dbReference type="InterPro" id="IPR032922">
    <property type="entry name" value="SON"/>
</dbReference>
<dbReference type="Pfam" id="PF00035">
    <property type="entry name" value="dsrm"/>
    <property type="match status" value="1"/>
</dbReference>
<gene>
    <name evidence="5" type="ORF">HERILL_LOCUS11051</name>
</gene>
<feature type="compositionally biased region" description="Basic and acidic residues" evidence="2">
    <location>
        <begin position="8"/>
        <end position="29"/>
    </location>
</feature>
<reference evidence="5 6" key="1">
    <citation type="submission" date="2020-11" db="EMBL/GenBank/DDBJ databases">
        <authorList>
            <person name="Wallbank WR R."/>
            <person name="Pardo Diaz C."/>
            <person name="Kozak K."/>
            <person name="Martin S."/>
            <person name="Jiggins C."/>
            <person name="Moest M."/>
            <person name="Warren A I."/>
            <person name="Generalovic N T."/>
            <person name="Byers J.R.P. K."/>
            <person name="Montejo-Kovacevich G."/>
            <person name="Yen C E."/>
        </authorList>
    </citation>
    <scope>NUCLEOTIDE SEQUENCE [LARGE SCALE GENOMIC DNA]</scope>
</reference>
<sequence>MSGELDFDYTKVKIKQEKPSPPRVPQKDEIIDEIIPKLFNPNPERTSGDDEKEEKKPVEPVKSSNEILAELFRVFNATPPESLLNDNFLLDKKEKKRKEKKHKKKSKKRSRDTSDEYDSSDNEKRKKKKRKKHKKHKKENEKADVIPKIKEENTSDDKKKDKLRKSPTPPDNIKVSDISDFTISSEDEGDIRMPVAPIAIKKERKCSPKPAPGKIIIKNLKSSKVLEEAEKRLAKEKPNAESGECSEISLSDEETYLREQKERSRSSQGYYDRRERGYPRNRPSGNPFRDRSRDRFKRRWRNSRSRSRSRSRYRRRSRSRSRSHRPEDLVIDKKRLLEIARKNAISMFKNGSLPGTQSMPQEVKNKVLMKMRYGGKSVEELTEFCKKLSNGENLNDLSSLSSNEDSDYDKLGNDKAFHHPFILKDRGPIVMNIKNATPIPPKTADQAKAILMQYPVSSGQQHKLNESEWVPVPTSKPVRTEPPATVSIPKPVLPKNVFEKPLPADTQQPAFVPTNQPAEPSQEIQPLLTTVATPVAPVTSTVTKTNQPITPTVARVPEVPIPQPAPSIFPQVESHVDVTSIIAKRLNAMRKLQENPTDPEALKMMYNSQRDMSTWAISKTTPGQFTGSTGANILTARELTAGQQAWVKRDQLISTAPVSGGMGMHLLQKMGWRPGEGLGKSKNGSLQPLLLEVKMDRKGLVTSEEDPAAVALRNKKKRPPAVPAQVQLDIKNKHPVSLLGELSGKRKWGPPSYELVDEDGPAHKKSFIFKVIVNGMMYQPAIACKSKKEAKALSAKYCLQQLGILPT</sequence>
<evidence type="ECO:0000259" key="4">
    <source>
        <dbReference type="PROSITE" id="PS50174"/>
    </source>
</evidence>
<protein>
    <recommendedName>
        <fullName evidence="7">Protein SON</fullName>
    </recommendedName>
</protein>
<feature type="compositionally biased region" description="Basic and acidic residues" evidence="2">
    <location>
        <begin position="138"/>
        <end position="160"/>
    </location>
</feature>
<evidence type="ECO:0000256" key="1">
    <source>
        <dbReference type="PROSITE-ProRule" id="PRU00266"/>
    </source>
</evidence>
<evidence type="ECO:0000259" key="3">
    <source>
        <dbReference type="PROSITE" id="PS50137"/>
    </source>
</evidence>
<evidence type="ECO:0000313" key="5">
    <source>
        <dbReference type="EMBL" id="CAD7088427.1"/>
    </source>
</evidence>
<dbReference type="PANTHER" id="PTHR46528">
    <property type="entry name" value="PROTEIN SON"/>
    <property type="match status" value="1"/>
</dbReference>
<dbReference type="PROSITE" id="PS50137">
    <property type="entry name" value="DS_RBD"/>
    <property type="match status" value="1"/>
</dbReference>
<dbReference type="Proteomes" id="UP000594454">
    <property type="component" value="Chromosome 4"/>
</dbReference>
<feature type="compositionally biased region" description="Basic residues" evidence="2">
    <location>
        <begin position="294"/>
        <end position="323"/>
    </location>
</feature>
<keyword evidence="6" id="KW-1185">Reference proteome</keyword>
<feature type="compositionally biased region" description="Basic and acidic residues" evidence="2">
    <location>
        <begin position="255"/>
        <end position="278"/>
    </location>
</feature>
<organism evidence="5 6">
    <name type="scientific">Hermetia illucens</name>
    <name type="common">Black soldier fly</name>
    <dbReference type="NCBI Taxonomy" id="343691"/>
    <lineage>
        <taxon>Eukaryota</taxon>
        <taxon>Metazoa</taxon>
        <taxon>Ecdysozoa</taxon>
        <taxon>Arthropoda</taxon>
        <taxon>Hexapoda</taxon>
        <taxon>Insecta</taxon>
        <taxon>Pterygota</taxon>
        <taxon>Neoptera</taxon>
        <taxon>Endopterygota</taxon>
        <taxon>Diptera</taxon>
        <taxon>Brachycera</taxon>
        <taxon>Stratiomyomorpha</taxon>
        <taxon>Stratiomyidae</taxon>
        <taxon>Hermetiinae</taxon>
        <taxon>Hermetia</taxon>
    </lineage>
</organism>
<dbReference type="GO" id="GO:0003723">
    <property type="term" value="F:RNA binding"/>
    <property type="evidence" value="ECO:0007669"/>
    <property type="project" value="UniProtKB-UniRule"/>
</dbReference>
<feature type="region of interest" description="Disordered" evidence="2">
    <location>
        <begin position="81"/>
        <end position="215"/>
    </location>
</feature>
<dbReference type="OrthoDB" id="786951at2759"/>
<feature type="region of interest" description="Disordered" evidence="2">
    <location>
        <begin position="1"/>
        <end position="66"/>
    </location>
</feature>
<name>A0A7R8YXZ6_HERIL</name>
<dbReference type="Gene3D" id="3.30.160.20">
    <property type="match status" value="1"/>
</dbReference>
<feature type="compositionally biased region" description="Basic and acidic residues" evidence="2">
    <location>
        <begin position="46"/>
        <end position="59"/>
    </location>
</feature>
<dbReference type="SUPFAM" id="SSF54768">
    <property type="entry name" value="dsRNA-binding domain-like"/>
    <property type="match status" value="1"/>
</dbReference>
<proteinExistence type="predicted"/>
<dbReference type="PROSITE" id="PS50174">
    <property type="entry name" value="G_PATCH"/>
    <property type="match status" value="1"/>
</dbReference>
<dbReference type="CDD" id="cd19870">
    <property type="entry name" value="DSRM_SON-like"/>
    <property type="match status" value="1"/>
</dbReference>
<evidence type="ECO:0008006" key="7">
    <source>
        <dbReference type="Google" id="ProtNLM"/>
    </source>
</evidence>
<dbReference type="AlphaFoldDB" id="A0A7R8YXZ6"/>
<dbReference type="FunCoup" id="A0A7R8YXZ6">
    <property type="interactions" value="44"/>
</dbReference>
<dbReference type="GO" id="GO:0051726">
    <property type="term" value="P:regulation of cell cycle"/>
    <property type="evidence" value="ECO:0007669"/>
    <property type="project" value="InterPro"/>
</dbReference>